<dbReference type="EMBL" id="CM042887">
    <property type="protein sequence ID" value="KAI4329604.1"/>
    <property type="molecule type" value="Genomic_DNA"/>
</dbReference>
<evidence type="ECO:0000313" key="2">
    <source>
        <dbReference type="Proteomes" id="UP001057402"/>
    </source>
</evidence>
<name>A0ACB9N1T1_9MYRT</name>
<evidence type="ECO:0000313" key="1">
    <source>
        <dbReference type="EMBL" id="KAI4329604.1"/>
    </source>
</evidence>
<dbReference type="Proteomes" id="UP001057402">
    <property type="component" value="Chromosome 8"/>
</dbReference>
<gene>
    <name evidence="1" type="ORF">MLD38_027973</name>
</gene>
<proteinExistence type="predicted"/>
<comment type="caution">
    <text evidence="1">The sequence shown here is derived from an EMBL/GenBank/DDBJ whole genome shotgun (WGS) entry which is preliminary data.</text>
</comment>
<protein>
    <submittedName>
        <fullName evidence="1">Uncharacterized protein</fullName>
    </submittedName>
</protein>
<accession>A0ACB9N1T1</accession>
<keyword evidence="2" id="KW-1185">Reference proteome</keyword>
<reference evidence="2" key="1">
    <citation type="journal article" date="2023" name="Front. Plant Sci.">
        <title>Chromosomal-level genome assembly of Melastoma candidum provides insights into trichome evolution.</title>
        <authorList>
            <person name="Zhong Y."/>
            <person name="Wu W."/>
            <person name="Sun C."/>
            <person name="Zou P."/>
            <person name="Liu Y."/>
            <person name="Dai S."/>
            <person name="Zhou R."/>
        </authorList>
    </citation>
    <scope>NUCLEOTIDE SEQUENCE [LARGE SCALE GENOMIC DNA]</scope>
</reference>
<sequence>MEKADIEEGTAAATSASARPKLLRYSLRSGVKSKEEKPEPPPAANPSAPRSARGRSTPTVSKSMGVLDVSAKEKSVKPPSRRMSIPAKTAASSASRPAGSVTPASEAGSRRPAGIDATPIRGLARSSAGQKALLSSTTYWLSQIRISESAAKHTVSLGFFKLAVDAGCKPNEEMQEELKSYVKRHNLIHAVSESMLEELFECYNILESLQQLQIDDPPSDVTDEAMRSSVDEDAQSFSSVAMARKLKQESLNSEVGSGKEATPKKPASMVGESIQENQVKAARPDGNTGARKSSQNRSSKPVKKEVVKGKEKPGRRGKKASVDEGEDAALVAGNAGEDKENAVVSTA</sequence>
<organism evidence="1 2">
    <name type="scientific">Melastoma candidum</name>
    <dbReference type="NCBI Taxonomy" id="119954"/>
    <lineage>
        <taxon>Eukaryota</taxon>
        <taxon>Viridiplantae</taxon>
        <taxon>Streptophyta</taxon>
        <taxon>Embryophyta</taxon>
        <taxon>Tracheophyta</taxon>
        <taxon>Spermatophyta</taxon>
        <taxon>Magnoliopsida</taxon>
        <taxon>eudicotyledons</taxon>
        <taxon>Gunneridae</taxon>
        <taxon>Pentapetalae</taxon>
        <taxon>rosids</taxon>
        <taxon>malvids</taxon>
        <taxon>Myrtales</taxon>
        <taxon>Melastomataceae</taxon>
        <taxon>Melastomatoideae</taxon>
        <taxon>Melastomateae</taxon>
        <taxon>Melastoma</taxon>
    </lineage>
</organism>